<accession>A0A553ID90</accession>
<keyword evidence="6" id="KW-1185">Reference proteome</keyword>
<dbReference type="SMART" id="SM00360">
    <property type="entry name" value="RRM"/>
    <property type="match status" value="1"/>
</dbReference>
<name>A0A553ID90_9PEZI</name>
<sequence>MHIVSLCTPIRGSFSFVNIQNASGARFIVLVMSTALAARAAPAKPAIKTPPIPPNQTLYVTNLPSAKINKSDLKTALYLLFSTYGPVLDVIALKTAKMRGQAHIVFRDTHAATQAMRSLEGFQFLGKELVCLDPTPIREEPSMVNRGFCLQKIQYAKSKSDTIAKLDGTYKLPGSAAANVEMTEIQQSIFNAPAPTSSTTSVAPPSHTLPPKPPQVTNVPIAKVPSPDNRGQKRPRDEEEEEEESDEDVAMEEDSDDE</sequence>
<dbReference type="Proteomes" id="UP000319160">
    <property type="component" value="Unassembled WGS sequence"/>
</dbReference>
<dbReference type="SUPFAM" id="SSF54928">
    <property type="entry name" value="RNA-binding domain, RBD"/>
    <property type="match status" value="1"/>
</dbReference>
<comment type="caution">
    <text evidence="5">The sequence shown here is derived from an EMBL/GenBank/DDBJ whole genome shotgun (WGS) entry which is preliminary data.</text>
</comment>
<evidence type="ECO:0000313" key="6">
    <source>
        <dbReference type="Proteomes" id="UP000319160"/>
    </source>
</evidence>
<dbReference type="GO" id="GO:0097157">
    <property type="term" value="F:pre-mRNA intronic binding"/>
    <property type="evidence" value="ECO:0007669"/>
    <property type="project" value="TreeGrafter"/>
</dbReference>
<dbReference type="InterPro" id="IPR000504">
    <property type="entry name" value="RRM_dom"/>
</dbReference>
<dbReference type="AlphaFoldDB" id="A0A553ID90"/>
<dbReference type="PANTHER" id="PTHR16105">
    <property type="entry name" value="RNA-BINDING REGION-CONTAINING PROTEIN 3"/>
    <property type="match status" value="1"/>
</dbReference>
<dbReference type="PANTHER" id="PTHR16105:SF2">
    <property type="entry name" value="RNA-BINDING PROTEIN 41"/>
    <property type="match status" value="1"/>
</dbReference>
<dbReference type="GO" id="GO:0030626">
    <property type="term" value="F:U12 snRNA binding"/>
    <property type="evidence" value="ECO:0007669"/>
    <property type="project" value="TreeGrafter"/>
</dbReference>
<evidence type="ECO:0000256" key="1">
    <source>
        <dbReference type="ARBA" id="ARBA00022884"/>
    </source>
</evidence>
<feature type="region of interest" description="Disordered" evidence="3">
    <location>
        <begin position="193"/>
        <end position="258"/>
    </location>
</feature>
<dbReference type="EMBL" id="VFLP01000003">
    <property type="protein sequence ID" value="TRX98175.1"/>
    <property type="molecule type" value="Genomic_DNA"/>
</dbReference>
<dbReference type="Gene3D" id="3.30.70.330">
    <property type="match status" value="1"/>
</dbReference>
<dbReference type="CDD" id="cd12246">
    <property type="entry name" value="RRM1_U1A_like"/>
    <property type="match status" value="1"/>
</dbReference>
<protein>
    <recommendedName>
        <fullName evidence="4">RRM domain-containing protein</fullName>
    </recommendedName>
</protein>
<feature type="compositionally biased region" description="Acidic residues" evidence="3">
    <location>
        <begin position="238"/>
        <end position="258"/>
    </location>
</feature>
<dbReference type="GO" id="GO:0000398">
    <property type="term" value="P:mRNA splicing, via spliceosome"/>
    <property type="evidence" value="ECO:0007669"/>
    <property type="project" value="TreeGrafter"/>
</dbReference>
<dbReference type="STRING" id="2512241.A0A553ID90"/>
<dbReference type="Pfam" id="PF00076">
    <property type="entry name" value="RRM_1"/>
    <property type="match status" value="1"/>
</dbReference>
<reference evidence="6" key="1">
    <citation type="submission" date="2019-06" db="EMBL/GenBank/DDBJ databases">
        <title>Draft genome sequence of the griseofulvin-producing fungus Xylaria cubensis strain G536.</title>
        <authorList>
            <person name="Mead M.E."/>
            <person name="Raja H.A."/>
            <person name="Steenwyk J.L."/>
            <person name="Knowles S.L."/>
            <person name="Oberlies N.H."/>
            <person name="Rokas A."/>
        </authorList>
    </citation>
    <scope>NUCLEOTIDE SEQUENCE [LARGE SCALE GENOMIC DNA]</scope>
    <source>
        <strain evidence="6">G536</strain>
    </source>
</reference>
<proteinExistence type="predicted"/>
<organism evidence="5 6">
    <name type="scientific">Xylaria flabelliformis</name>
    <dbReference type="NCBI Taxonomy" id="2512241"/>
    <lineage>
        <taxon>Eukaryota</taxon>
        <taxon>Fungi</taxon>
        <taxon>Dikarya</taxon>
        <taxon>Ascomycota</taxon>
        <taxon>Pezizomycotina</taxon>
        <taxon>Sordariomycetes</taxon>
        <taxon>Xylariomycetidae</taxon>
        <taxon>Xylariales</taxon>
        <taxon>Xylariaceae</taxon>
        <taxon>Xylaria</taxon>
    </lineage>
</organism>
<dbReference type="InterPro" id="IPR035979">
    <property type="entry name" value="RBD_domain_sf"/>
</dbReference>
<evidence type="ECO:0000256" key="2">
    <source>
        <dbReference type="PROSITE-ProRule" id="PRU00176"/>
    </source>
</evidence>
<dbReference type="PROSITE" id="PS50102">
    <property type="entry name" value="RRM"/>
    <property type="match status" value="1"/>
</dbReference>
<gene>
    <name evidence="5" type="ORF">FHL15_000820</name>
</gene>
<dbReference type="InterPro" id="IPR012677">
    <property type="entry name" value="Nucleotide-bd_a/b_plait_sf"/>
</dbReference>
<evidence type="ECO:0000313" key="5">
    <source>
        <dbReference type="EMBL" id="TRX98175.1"/>
    </source>
</evidence>
<keyword evidence="1 2" id="KW-0694">RNA-binding</keyword>
<evidence type="ECO:0000256" key="3">
    <source>
        <dbReference type="SAM" id="MobiDB-lite"/>
    </source>
</evidence>
<evidence type="ECO:0000259" key="4">
    <source>
        <dbReference type="PROSITE" id="PS50102"/>
    </source>
</evidence>
<dbReference type="OrthoDB" id="277802at2759"/>
<feature type="domain" description="RRM" evidence="4">
    <location>
        <begin position="56"/>
        <end position="129"/>
    </location>
</feature>
<feature type="compositionally biased region" description="Low complexity" evidence="3">
    <location>
        <begin position="193"/>
        <end position="206"/>
    </location>
</feature>
<dbReference type="InterPro" id="IPR045164">
    <property type="entry name" value="RBM41/RNPC3"/>
</dbReference>